<evidence type="ECO:0000313" key="2">
    <source>
        <dbReference type="EMBL" id="GAA5484138.1"/>
    </source>
</evidence>
<keyword evidence="1" id="KW-1133">Transmembrane helix</keyword>
<name>A0ABP9URH6_9BACT</name>
<accession>A0ABP9URH6</accession>
<dbReference type="NCBIfam" id="TIGR03663">
    <property type="entry name" value="flippase activity-associated protein Agl23"/>
    <property type="match status" value="1"/>
</dbReference>
<gene>
    <name evidence="2" type="ORF">Hsar01_03379</name>
</gene>
<dbReference type="RefSeq" id="WP_353568238.1">
    <property type="nucleotide sequence ID" value="NZ_BAABRI010000021.1"/>
</dbReference>
<protein>
    <recommendedName>
        <fullName evidence="4">TIGR03663 family protein</fullName>
    </recommendedName>
</protein>
<feature type="transmembrane region" description="Helical" evidence="1">
    <location>
        <begin position="320"/>
        <end position="340"/>
    </location>
</feature>
<dbReference type="Proteomes" id="UP001476282">
    <property type="component" value="Unassembled WGS sequence"/>
</dbReference>
<dbReference type="InterPro" id="IPR019962">
    <property type="entry name" value="CHP03663"/>
</dbReference>
<dbReference type="EMBL" id="BAABRI010000021">
    <property type="protein sequence ID" value="GAA5484138.1"/>
    <property type="molecule type" value="Genomic_DNA"/>
</dbReference>
<feature type="transmembrane region" description="Helical" evidence="1">
    <location>
        <begin position="268"/>
        <end position="288"/>
    </location>
</feature>
<feature type="transmembrane region" description="Helical" evidence="1">
    <location>
        <begin position="106"/>
        <end position="126"/>
    </location>
</feature>
<feature type="transmembrane region" description="Helical" evidence="1">
    <location>
        <begin position="295"/>
        <end position="314"/>
    </location>
</feature>
<keyword evidence="1" id="KW-0812">Transmembrane</keyword>
<evidence type="ECO:0000313" key="3">
    <source>
        <dbReference type="Proteomes" id="UP001476282"/>
    </source>
</evidence>
<feature type="transmembrane region" description="Helical" evidence="1">
    <location>
        <begin position="207"/>
        <end position="223"/>
    </location>
</feature>
<feature type="transmembrane region" description="Helical" evidence="1">
    <location>
        <begin position="131"/>
        <end position="150"/>
    </location>
</feature>
<dbReference type="PANTHER" id="PTHR41710">
    <property type="entry name" value="GLYCOSYL TRANSFERASE, FAMILY 39"/>
    <property type="match status" value="1"/>
</dbReference>
<feature type="transmembrane region" description="Helical" evidence="1">
    <location>
        <begin position="170"/>
        <end position="189"/>
    </location>
</feature>
<keyword evidence="1" id="KW-0472">Membrane</keyword>
<keyword evidence="3" id="KW-1185">Reference proteome</keyword>
<organism evidence="2 3">
    <name type="scientific">Haloferula sargassicola</name>
    <dbReference type="NCBI Taxonomy" id="490096"/>
    <lineage>
        <taxon>Bacteria</taxon>
        <taxon>Pseudomonadati</taxon>
        <taxon>Verrucomicrobiota</taxon>
        <taxon>Verrucomicrobiia</taxon>
        <taxon>Verrucomicrobiales</taxon>
        <taxon>Verrucomicrobiaceae</taxon>
        <taxon>Haloferula</taxon>
    </lineage>
</organism>
<sequence length="492" mass="54804">MTRLAACWILVLALAGALRFHDLGQRPLHADEATGARITGRALEGQGYRFDPTHYHGPVLHRLGQLASLAAGHRRWADMEITPLRAVTAGAGLLTVALPLFGVRRYGQPAMLFAALLLATSPMLVYYSRMFIHETLLALFGLLVFAQLSLRRHLWLIGLWAGLMWATKETFVISLAAWAAAAFACWLLLGKNRPHPRELLRRHGRDAALGLAVFLLVSIGFYTDGFRHGRGAWDAVHTYFVYHPTEGHEKPFAWYLQLLGLSETRGGLWWWTGAPLLLAILTAVRSLSPRSPNPATVRFLAIATLLHLLAYSVISYKTPWLMVLPLAHILLLAGLSVAFFPKRPALRVAAGLGLAGVIAWQLVQTVRSSFQFPTEARNRFAYVPTSPDIAGLTPWLEQLDAAQPDLPLQPILVVGSDYWPLPWYLRRYEQVGFYPEPPAEIDRMPLVFATGDLTEQLIATHVPVPRGLRDGLPITVWVRSDFWDASVQKSHD</sequence>
<reference evidence="2 3" key="1">
    <citation type="submission" date="2024-02" db="EMBL/GenBank/DDBJ databases">
        <title>Haloferula sargassicola NBRC 104335.</title>
        <authorList>
            <person name="Ichikawa N."/>
            <person name="Katano-Makiyama Y."/>
            <person name="Hidaka K."/>
        </authorList>
    </citation>
    <scope>NUCLEOTIDE SEQUENCE [LARGE SCALE GENOMIC DNA]</scope>
    <source>
        <strain evidence="2 3">NBRC 104335</strain>
    </source>
</reference>
<dbReference type="PANTHER" id="PTHR41710:SF2">
    <property type="entry name" value="GLYCOSYL TRANSFERASE FAMILY 39_83 DOMAIN-CONTAINING PROTEIN"/>
    <property type="match status" value="1"/>
</dbReference>
<proteinExistence type="predicted"/>
<comment type="caution">
    <text evidence="2">The sequence shown here is derived from an EMBL/GenBank/DDBJ whole genome shotgun (WGS) entry which is preliminary data.</text>
</comment>
<evidence type="ECO:0000256" key="1">
    <source>
        <dbReference type="SAM" id="Phobius"/>
    </source>
</evidence>
<evidence type="ECO:0008006" key="4">
    <source>
        <dbReference type="Google" id="ProtNLM"/>
    </source>
</evidence>
<feature type="transmembrane region" description="Helical" evidence="1">
    <location>
        <begin position="345"/>
        <end position="363"/>
    </location>
</feature>